<sequence length="196" mass="22814">MLQWLKEWITNIAVAVFFITAIEMLLPKNNIKKYGKFVLGLILITVILNPIIKIFNKDYNISQYADKATASFNNAEYKNDFDKYKKKNREETLNNFKANLQNQTKKKLEEKFPENKYEVNVEIAYDEEKDNLQIKSMDVGVKGNKIEKIKKVNKINIGNNENGKEDKKTFEGEGKIKQFISNEFKVSSGVIKVYKL</sequence>
<dbReference type="RefSeq" id="WP_030035167.1">
    <property type="nucleotide sequence ID" value="NZ_JXSU01000007.1"/>
</dbReference>
<dbReference type="OrthoDB" id="2375554at2"/>
<dbReference type="Proteomes" id="UP000032250">
    <property type="component" value="Unassembled WGS sequence"/>
</dbReference>
<evidence type="ECO:0000256" key="1">
    <source>
        <dbReference type="SAM" id="Coils"/>
    </source>
</evidence>
<keyword evidence="2" id="KW-0472">Membrane</keyword>
<organism evidence="3 4">
    <name type="scientific">Clostridium botulinum B2 450</name>
    <dbReference type="NCBI Taxonomy" id="1379739"/>
    <lineage>
        <taxon>Bacteria</taxon>
        <taxon>Bacillati</taxon>
        <taxon>Bacillota</taxon>
        <taxon>Clostridia</taxon>
        <taxon>Eubacteriales</taxon>
        <taxon>Clostridiaceae</taxon>
        <taxon>Clostridium</taxon>
    </lineage>
</organism>
<keyword evidence="2" id="KW-0812">Transmembrane</keyword>
<evidence type="ECO:0000313" key="4">
    <source>
        <dbReference type="Proteomes" id="UP000032250"/>
    </source>
</evidence>
<dbReference type="Pfam" id="PF09581">
    <property type="entry name" value="Spore_III_AF"/>
    <property type="match status" value="1"/>
</dbReference>
<evidence type="ECO:0000256" key="2">
    <source>
        <dbReference type="SAM" id="Phobius"/>
    </source>
</evidence>
<dbReference type="EMBL" id="JXSU01000007">
    <property type="protein sequence ID" value="KIS23823.1"/>
    <property type="molecule type" value="Genomic_DNA"/>
</dbReference>
<name>A0A0D0ZZ27_CLOBO</name>
<reference evidence="3 4" key="1">
    <citation type="submission" date="2014-06" db="EMBL/GenBank/DDBJ databases">
        <title>Genome characterization of distinct group I Clostridium botulinum lineages.</title>
        <authorList>
            <person name="Giordani F."/>
            <person name="Anselmo A."/>
            <person name="Fillo S."/>
            <person name="Palozzi A.M."/>
            <person name="Fortunato A."/>
            <person name="Gentile B."/>
            <person name="Ciammaruconi A."/>
            <person name="Anniballi F."/>
            <person name="De Medici D."/>
            <person name="Lista F."/>
        </authorList>
    </citation>
    <scope>NUCLEOTIDE SEQUENCE [LARGE SCALE GENOMIC DNA]</scope>
    <source>
        <strain evidence="3 4">B2 450</strain>
    </source>
</reference>
<dbReference type="InterPro" id="IPR014245">
    <property type="entry name" value="Spore_III_AF"/>
</dbReference>
<feature type="coiled-coil region" evidence="1">
    <location>
        <begin position="74"/>
        <end position="106"/>
    </location>
</feature>
<proteinExistence type="predicted"/>
<feature type="transmembrane region" description="Helical" evidence="2">
    <location>
        <begin position="37"/>
        <end position="55"/>
    </location>
</feature>
<dbReference type="NCBIfam" id="TIGR02896">
    <property type="entry name" value="spore_III_AF"/>
    <property type="match status" value="1"/>
</dbReference>
<dbReference type="AlphaFoldDB" id="A0A0D0ZZ27"/>
<dbReference type="PATRIC" id="fig|1379739.3.peg.2266"/>
<accession>A0A0D0ZZ27</accession>
<evidence type="ECO:0000313" key="3">
    <source>
        <dbReference type="EMBL" id="KIS23823.1"/>
    </source>
</evidence>
<gene>
    <name evidence="3" type="ORF">N495_09530</name>
</gene>
<keyword evidence="1" id="KW-0175">Coiled coil</keyword>
<protein>
    <submittedName>
        <fullName evidence="3">Stage III sporulation protein AF</fullName>
    </submittedName>
</protein>
<dbReference type="HOGENOM" id="CLU_094201_1_0_9"/>
<feature type="transmembrane region" description="Helical" evidence="2">
    <location>
        <begin position="6"/>
        <end position="25"/>
    </location>
</feature>
<comment type="caution">
    <text evidence="3">The sequence shown here is derived from an EMBL/GenBank/DDBJ whole genome shotgun (WGS) entry which is preliminary data.</text>
</comment>
<keyword evidence="2" id="KW-1133">Transmembrane helix</keyword>